<dbReference type="EMBL" id="QKYT01000281">
    <property type="protein sequence ID" value="RIA88052.1"/>
    <property type="molecule type" value="Genomic_DNA"/>
</dbReference>
<dbReference type="AlphaFoldDB" id="A0A397SQR4"/>
<comment type="caution">
    <text evidence="1">The sequence shown here is derived from an EMBL/GenBank/DDBJ whole genome shotgun (WGS) entry which is preliminary data.</text>
</comment>
<evidence type="ECO:0000313" key="1">
    <source>
        <dbReference type="EMBL" id="RIA88052.1"/>
    </source>
</evidence>
<dbReference type="OrthoDB" id="2335478at2759"/>
<proteinExistence type="predicted"/>
<keyword evidence="2" id="KW-1185">Reference proteome</keyword>
<name>A0A397SQR4_9GLOM</name>
<sequence>MDHLQDIHESNFTEVIDDRINNLQQPNQGQYSLNVPPYQQYDDFSTMGNQARFMDENPPTSLYTTGNYEQHPSFSFINNEQITSTSLSYEPQYNNNYIPHIQSPPDDVQNPFNFPHFEFEIPGFKIFIVPTVSNLTNLNNVQNQFQNDSFSSHINNNSI</sequence>
<dbReference type="Proteomes" id="UP000265703">
    <property type="component" value="Unassembled WGS sequence"/>
</dbReference>
<protein>
    <submittedName>
        <fullName evidence="1">Uncharacterized protein</fullName>
    </submittedName>
</protein>
<organism evidence="1 2">
    <name type="scientific">Glomus cerebriforme</name>
    <dbReference type="NCBI Taxonomy" id="658196"/>
    <lineage>
        <taxon>Eukaryota</taxon>
        <taxon>Fungi</taxon>
        <taxon>Fungi incertae sedis</taxon>
        <taxon>Mucoromycota</taxon>
        <taxon>Glomeromycotina</taxon>
        <taxon>Glomeromycetes</taxon>
        <taxon>Glomerales</taxon>
        <taxon>Glomeraceae</taxon>
        <taxon>Glomus</taxon>
    </lineage>
</organism>
<gene>
    <name evidence="1" type="ORF">C1645_826935</name>
</gene>
<reference evidence="1 2" key="1">
    <citation type="submission" date="2018-06" db="EMBL/GenBank/DDBJ databases">
        <title>Comparative genomics reveals the genomic features of Rhizophagus irregularis, R. cerebriforme, R. diaphanum and Gigaspora rosea, and their symbiotic lifestyle signature.</title>
        <authorList>
            <person name="Morin E."/>
            <person name="San Clemente H."/>
            <person name="Chen E.C.H."/>
            <person name="De La Providencia I."/>
            <person name="Hainaut M."/>
            <person name="Kuo A."/>
            <person name="Kohler A."/>
            <person name="Murat C."/>
            <person name="Tang N."/>
            <person name="Roy S."/>
            <person name="Loubradou J."/>
            <person name="Henrissat B."/>
            <person name="Grigoriev I.V."/>
            <person name="Corradi N."/>
            <person name="Roux C."/>
            <person name="Martin F.M."/>
        </authorList>
    </citation>
    <scope>NUCLEOTIDE SEQUENCE [LARGE SCALE GENOMIC DNA]</scope>
    <source>
        <strain evidence="1 2">DAOM 227022</strain>
    </source>
</reference>
<evidence type="ECO:0000313" key="2">
    <source>
        <dbReference type="Proteomes" id="UP000265703"/>
    </source>
</evidence>
<accession>A0A397SQR4</accession>